<proteinExistence type="predicted"/>
<dbReference type="PANTHER" id="PTHR22946:SF9">
    <property type="entry name" value="POLYKETIDE TRANSFERASE AF380"/>
    <property type="match status" value="1"/>
</dbReference>
<dbReference type="InterPro" id="IPR029058">
    <property type="entry name" value="AB_hydrolase_fold"/>
</dbReference>
<name>A0A1M6PRK3_9BRAD</name>
<dbReference type="Proteomes" id="UP000189935">
    <property type="component" value="Chromosome I"/>
</dbReference>
<dbReference type="PANTHER" id="PTHR22946">
    <property type="entry name" value="DIENELACTONE HYDROLASE DOMAIN-CONTAINING PROTEIN-RELATED"/>
    <property type="match status" value="1"/>
</dbReference>
<feature type="domain" description="Dienelactone hydrolase" evidence="3">
    <location>
        <begin position="55"/>
        <end position="278"/>
    </location>
</feature>
<evidence type="ECO:0000256" key="2">
    <source>
        <dbReference type="SAM" id="SignalP"/>
    </source>
</evidence>
<evidence type="ECO:0000256" key="1">
    <source>
        <dbReference type="ARBA" id="ARBA00022801"/>
    </source>
</evidence>
<dbReference type="OrthoDB" id="3647650at2"/>
<reference evidence="4 5" key="1">
    <citation type="submission" date="2016-11" db="EMBL/GenBank/DDBJ databases">
        <authorList>
            <person name="Jaros S."/>
            <person name="Januszkiewicz K."/>
            <person name="Wedrychowicz H."/>
        </authorList>
    </citation>
    <scope>NUCLEOTIDE SEQUENCE [LARGE SCALE GENOMIC DNA]</scope>
    <source>
        <strain evidence="4 5">GAS499</strain>
    </source>
</reference>
<dbReference type="Pfam" id="PF01738">
    <property type="entry name" value="DLH"/>
    <property type="match status" value="1"/>
</dbReference>
<evidence type="ECO:0000313" key="5">
    <source>
        <dbReference type="Proteomes" id="UP000189935"/>
    </source>
</evidence>
<dbReference type="RefSeq" id="WP_154071269.1">
    <property type="nucleotide sequence ID" value="NZ_LT670844.1"/>
</dbReference>
<keyword evidence="2" id="KW-0732">Signal</keyword>
<dbReference type="InterPro" id="IPR050261">
    <property type="entry name" value="FrsA_esterase"/>
</dbReference>
<evidence type="ECO:0000313" key="4">
    <source>
        <dbReference type="EMBL" id="SHK10521.1"/>
    </source>
</evidence>
<dbReference type="InterPro" id="IPR002925">
    <property type="entry name" value="Dienelactn_hydro"/>
</dbReference>
<feature type="chain" id="PRO_5013246279" evidence="2">
    <location>
        <begin position="29"/>
        <end position="280"/>
    </location>
</feature>
<dbReference type="EMBL" id="LT670844">
    <property type="protein sequence ID" value="SHK10521.1"/>
    <property type="molecule type" value="Genomic_DNA"/>
</dbReference>
<dbReference type="AlphaFoldDB" id="A0A1M6PRK3"/>
<protein>
    <submittedName>
        <fullName evidence="4">Dienelactone hydrolase</fullName>
    </submittedName>
</protein>
<accession>A0A1M6PRK3</accession>
<sequence length="280" mass="30527">MPRTVTFQVAVVLMLWCAVRALTADAWATPLERVEFESASQRLGSGALSPGDRIQGDLAKPDGAGPYPAVIVLHGCAGMHDTTKQKLVDELVAWGYVILLVDSYATRRIDHACISSAFAMFFRRRPDAYGALVFLARQTFVEPHRVAAVGFSAGGRVTLSVAEPNSFELFAPPSNLRFRAAVAFNPPCEQAVERPGIPTLIFIGALDDWTPAADCSNKIASWGNDGPAVELVVYPGAHHGFYYPHLQPGMTLFGHWVEYNAAAADNASHRLHQFLDRHLN</sequence>
<dbReference type="GO" id="GO:0052689">
    <property type="term" value="F:carboxylic ester hydrolase activity"/>
    <property type="evidence" value="ECO:0007669"/>
    <property type="project" value="UniProtKB-ARBA"/>
</dbReference>
<dbReference type="SUPFAM" id="SSF53474">
    <property type="entry name" value="alpha/beta-Hydrolases"/>
    <property type="match status" value="1"/>
</dbReference>
<feature type="signal peptide" evidence="2">
    <location>
        <begin position="1"/>
        <end position="28"/>
    </location>
</feature>
<organism evidence="4 5">
    <name type="scientific">Bradyrhizobium lablabi</name>
    <dbReference type="NCBI Taxonomy" id="722472"/>
    <lineage>
        <taxon>Bacteria</taxon>
        <taxon>Pseudomonadati</taxon>
        <taxon>Pseudomonadota</taxon>
        <taxon>Alphaproteobacteria</taxon>
        <taxon>Hyphomicrobiales</taxon>
        <taxon>Nitrobacteraceae</taxon>
        <taxon>Bradyrhizobium</taxon>
    </lineage>
</organism>
<evidence type="ECO:0000259" key="3">
    <source>
        <dbReference type="Pfam" id="PF01738"/>
    </source>
</evidence>
<gene>
    <name evidence="4" type="ORF">SAMN05444159_2423</name>
</gene>
<dbReference type="Gene3D" id="3.40.50.1820">
    <property type="entry name" value="alpha/beta hydrolase"/>
    <property type="match status" value="1"/>
</dbReference>
<keyword evidence="1 4" id="KW-0378">Hydrolase</keyword>